<feature type="transmembrane region" description="Helical" evidence="1">
    <location>
        <begin position="216"/>
        <end position="232"/>
    </location>
</feature>
<evidence type="ECO:0000313" key="2">
    <source>
        <dbReference type="EMBL" id="OXZ26460.1"/>
    </source>
</evidence>
<dbReference type="AlphaFoldDB" id="A0A233V238"/>
<organism evidence="2 3">
    <name type="scientific">Finegoldia magna</name>
    <name type="common">Peptostreptococcus magnus</name>
    <dbReference type="NCBI Taxonomy" id="1260"/>
    <lineage>
        <taxon>Bacteria</taxon>
        <taxon>Bacillati</taxon>
        <taxon>Bacillota</taxon>
        <taxon>Tissierellia</taxon>
        <taxon>Tissierellales</taxon>
        <taxon>Peptoniphilaceae</taxon>
        <taxon>Finegoldia</taxon>
    </lineage>
</organism>
<feature type="transmembrane region" description="Helical" evidence="1">
    <location>
        <begin position="12"/>
        <end position="32"/>
    </location>
</feature>
<protein>
    <submittedName>
        <fullName evidence="2">DUF5058 domain-containing protein</fullName>
    </submittedName>
</protein>
<evidence type="ECO:0000313" key="3">
    <source>
        <dbReference type="Proteomes" id="UP000215413"/>
    </source>
</evidence>
<accession>A0A233V238</accession>
<dbReference type="EMBL" id="NDYC01000047">
    <property type="protein sequence ID" value="OXZ26460.1"/>
    <property type="molecule type" value="Genomic_DNA"/>
</dbReference>
<dbReference type="Pfam" id="PF16481">
    <property type="entry name" value="DUF5058"/>
    <property type="match status" value="1"/>
</dbReference>
<reference evidence="3" key="1">
    <citation type="submission" date="2017-04" db="EMBL/GenBank/DDBJ databases">
        <title>Finegoldia magna isolated from orthopedic joint implant-associated infections.</title>
        <authorList>
            <person name="Bjorklund S."/>
            <person name="Bruggemann H."/>
            <person name="Jensen A."/>
            <person name="Hellmark B."/>
            <person name="Soderquist B."/>
        </authorList>
    </citation>
    <scope>NUCLEOTIDE SEQUENCE [LARGE SCALE GENOMIC DNA]</scope>
    <source>
        <strain evidence="3">CCUG 54800</strain>
    </source>
</reference>
<dbReference type="InterPro" id="IPR032479">
    <property type="entry name" value="DUF5058"/>
</dbReference>
<name>A0A233V238_FINMA</name>
<keyword evidence="1" id="KW-0812">Transmembrane</keyword>
<dbReference type="Proteomes" id="UP000215413">
    <property type="component" value="Unassembled WGS sequence"/>
</dbReference>
<feature type="transmembrane region" description="Helical" evidence="1">
    <location>
        <begin position="53"/>
        <end position="78"/>
    </location>
</feature>
<feature type="transmembrane region" description="Helical" evidence="1">
    <location>
        <begin position="119"/>
        <end position="142"/>
    </location>
</feature>
<dbReference type="RefSeq" id="WP_094206425.1">
    <property type="nucleotide sequence ID" value="NZ_CACRTP010000003.1"/>
</dbReference>
<comment type="caution">
    <text evidence="2">The sequence shown here is derived from an EMBL/GenBank/DDBJ whole genome shotgun (WGS) entry which is preliminary data.</text>
</comment>
<gene>
    <name evidence="2" type="ORF">B9N49_09000</name>
</gene>
<feature type="transmembrane region" description="Helical" evidence="1">
    <location>
        <begin position="158"/>
        <end position="177"/>
    </location>
</feature>
<proteinExistence type="predicted"/>
<keyword evidence="1" id="KW-0472">Membrane</keyword>
<sequence length="233" mass="25012">MENQFFYANHPLMYIACSVGILLVLFQATVVLRKTIKCAKEKGMDSKKVRKGITTSAISSIGPALGIVGSILALIVSLGAPVTALRMSVIGGTNYETMAANFGAKALGSELSTKMDPVVFANALWVPALGVMGWLIIMFFFGHRMDKINNLLTGGREALLPAVSVGAMLGAFAYFNVDNLMKISVKPQLAISTITGFIIMVICQLIGKKANWVKQWSLTFAMFGGAIVASFFM</sequence>
<evidence type="ECO:0000256" key="1">
    <source>
        <dbReference type="SAM" id="Phobius"/>
    </source>
</evidence>
<feature type="transmembrane region" description="Helical" evidence="1">
    <location>
        <begin position="189"/>
        <end position="207"/>
    </location>
</feature>
<keyword evidence="1" id="KW-1133">Transmembrane helix</keyword>